<dbReference type="EMBL" id="LSDC01000057">
    <property type="protein sequence ID" value="KXB60327.1"/>
    <property type="molecule type" value="Genomic_DNA"/>
</dbReference>
<dbReference type="InterPro" id="IPR036390">
    <property type="entry name" value="WH_DNA-bd_sf"/>
</dbReference>
<dbReference type="Gene3D" id="1.10.10.10">
    <property type="entry name" value="Winged helix-like DNA-binding domain superfamily/Winged helix DNA-binding domain"/>
    <property type="match status" value="1"/>
</dbReference>
<dbReference type="Proteomes" id="UP000070355">
    <property type="component" value="Unassembled WGS sequence"/>
</dbReference>
<proteinExistence type="predicted"/>
<comment type="caution">
    <text evidence="4">The sequence shown here is derived from an EMBL/GenBank/DDBJ whole genome shotgun (WGS) entry which is preliminary data.</text>
</comment>
<dbReference type="Gene3D" id="3.10.580.10">
    <property type="entry name" value="CBS-domain"/>
    <property type="match status" value="1"/>
</dbReference>
<evidence type="ECO:0000313" key="4">
    <source>
        <dbReference type="EMBL" id="KXB60327.1"/>
    </source>
</evidence>
<evidence type="ECO:0000256" key="1">
    <source>
        <dbReference type="ARBA" id="ARBA00023122"/>
    </source>
</evidence>
<evidence type="ECO:0000256" key="2">
    <source>
        <dbReference type="PROSITE-ProRule" id="PRU00703"/>
    </source>
</evidence>
<dbReference type="SUPFAM" id="SSF54637">
    <property type="entry name" value="Thioesterase/thiol ester dehydrase-isomerase"/>
    <property type="match status" value="1"/>
</dbReference>
<dbReference type="Pfam" id="PF03061">
    <property type="entry name" value="4HBT"/>
    <property type="match status" value="1"/>
</dbReference>
<organism evidence="4 5">
    <name type="scientific">Gemella haemolysans</name>
    <dbReference type="NCBI Taxonomy" id="1379"/>
    <lineage>
        <taxon>Bacteria</taxon>
        <taxon>Bacillati</taxon>
        <taxon>Bacillota</taxon>
        <taxon>Bacilli</taxon>
        <taxon>Bacillales</taxon>
        <taxon>Gemellaceae</taxon>
        <taxon>Gemella</taxon>
    </lineage>
</organism>
<feature type="domain" description="CBS" evidence="3">
    <location>
        <begin position="270"/>
        <end position="326"/>
    </location>
</feature>
<feature type="domain" description="CBS" evidence="3">
    <location>
        <begin position="210"/>
        <end position="268"/>
    </location>
</feature>
<dbReference type="SUPFAM" id="SSF75138">
    <property type="entry name" value="HprK N-terminal domain-like"/>
    <property type="match status" value="1"/>
</dbReference>
<dbReference type="InterPro" id="IPR006683">
    <property type="entry name" value="Thioestr_dom"/>
</dbReference>
<dbReference type="SUPFAM" id="SSF46785">
    <property type="entry name" value="Winged helix' DNA-binding domain"/>
    <property type="match status" value="1"/>
</dbReference>
<dbReference type="InterPro" id="IPR010766">
    <property type="entry name" value="DRTGG"/>
</dbReference>
<dbReference type="STRING" id="1379.HMPREF3186_00824"/>
<keyword evidence="1 2" id="KW-0129">CBS domain</keyword>
<dbReference type="Pfam" id="PF07085">
    <property type="entry name" value="DRTGG"/>
    <property type="match status" value="1"/>
</dbReference>
<dbReference type="InterPro" id="IPR000644">
    <property type="entry name" value="CBS_dom"/>
</dbReference>
<protein>
    <submittedName>
        <fullName evidence="4">DRTGG domain protein</fullName>
    </submittedName>
</protein>
<accession>A0A133ZY14</accession>
<name>A0A133ZY14_9BACL</name>
<dbReference type="PATRIC" id="fig|1379.3.peg.806"/>
<gene>
    <name evidence="4" type="ORF">HMPREF3186_00824</name>
</gene>
<evidence type="ECO:0000259" key="3">
    <source>
        <dbReference type="PROSITE" id="PS51371"/>
    </source>
</evidence>
<dbReference type="InterPro" id="IPR036388">
    <property type="entry name" value="WH-like_DNA-bd_sf"/>
</dbReference>
<evidence type="ECO:0000313" key="5">
    <source>
        <dbReference type="Proteomes" id="UP000070355"/>
    </source>
</evidence>
<dbReference type="CDD" id="cd03440">
    <property type="entry name" value="hot_dog"/>
    <property type="match status" value="1"/>
</dbReference>
<dbReference type="InterPro" id="IPR051257">
    <property type="entry name" value="Diverse_CBS-Domain"/>
</dbReference>
<dbReference type="Pfam" id="PF00571">
    <property type="entry name" value="CBS"/>
    <property type="match status" value="2"/>
</dbReference>
<dbReference type="InterPro" id="IPR028979">
    <property type="entry name" value="Ser_kin/Pase_Hpr-like_N_sf"/>
</dbReference>
<dbReference type="AlphaFoldDB" id="A0A133ZY14"/>
<dbReference type="PANTHER" id="PTHR43080">
    <property type="entry name" value="CBS DOMAIN-CONTAINING PROTEIN CBSX3, MITOCHONDRIAL"/>
    <property type="match status" value="1"/>
</dbReference>
<dbReference type="InterPro" id="IPR029069">
    <property type="entry name" value="HotDog_dom_sf"/>
</dbReference>
<dbReference type="InterPro" id="IPR046342">
    <property type="entry name" value="CBS_dom_sf"/>
</dbReference>
<sequence length="449" mass="50489">MHVCIIIKTQGGKIMKSKHQKILEYIKSLPIGSKISVRQVAKELKVSEGTAYRAIKESENRGFVSSIERVGTVRIQKKERDNVEKLSYSEIVNIVSGQLIAGRGGVHEIVQDFAIGAMDSEQVGQHIRQGTLLIIGNRPKIIEMSLEKGCAILVTGGYVPNDSIRALADSKNLPLIITPHDTFSVTHLINRVTNDQIIKRDIITVESIYINVEKLYTINLNDTVKDWYELQLKVGHTRYPVVNEYSKLVGIVTARDVFLQEKDALIKEVMERKVETTTLETPISSVANTMLSEGYELMPVIDSKNTLLGVVTRKIVINSLLTNNRFQDGNNNDTFDEIMRKGIVPRADGLQVKIIPQMLDQFGTFSSSALLSIIDESIHITSYNYNRSEVLMQNTTLYFLKSVPLDRTITTKVNILDIGRKTAKFDVEVYDKTELVAKAMVTCQVFQRN</sequence>
<reference evidence="5" key="1">
    <citation type="submission" date="2016-01" db="EMBL/GenBank/DDBJ databases">
        <authorList>
            <person name="Mitreva M."/>
            <person name="Pepin K.H."/>
            <person name="Mihindukulasuriya K.A."/>
            <person name="Fulton R."/>
            <person name="Fronick C."/>
            <person name="O'Laughlin M."/>
            <person name="Miner T."/>
            <person name="Herter B."/>
            <person name="Rosa B.A."/>
            <person name="Cordes M."/>
            <person name="Tomlinson C."/>
            <person name="Wollam A."/>
            <person name="Palsikar V.B."/>
            <person name="Mardis E.R."/>
            <person name="Wilson R.K."/>
        </authorList>
    </citation>
    <scope>NUCLEOTIDE SEQUENCE [LARGE SCALE GENOMIC DNA]</scope>
    <source>
        <strain evidence="5">DNF01167</strain>
    </source>
</reference>
<dbReference type="Gene3D" id="3.40.1390.20">
    <property type="entry name" value="HprK N-terminal domain-like"/>
    <property type="match status" value="1"/>
</dbReference>
<dbReference type="PANTHER" id="PTHR43080:SF2">
    <property type="entry name" value="CBS DOMAIN-CONTAINING PROTEIN"/>
    <property type="match status" value="1"/>
</dbReference>
<dbReference type="Gene3D" id="3.10.129.10">
    <property type="entry name" value="Hotdog Thioesterase"/>
    <property type="match status" value="1"/>
</dbReference>
<dbReference type="SUPFAM" id="SSF54631">
    <property type="entry name" value="CBS-domain pair"/>
    <property type="match status" value="1"/>
</dbReference>
<dbReference type="SMART" id="SM00116">
    <property type="entry name" value="CBS"/>
    <property type="match status" value="2"/>
</dbReference>
<dbReference type="PROSITE" id="PS51371">
    <property type="entry name" value="CBS"/>
    <property type="match status" value="2"/>
</dbReference>